<dbReference type="GO" id="GO:0004190">
    <property type="term" value="F:aspartic-type endopeptidase activity"/>
    <property type="evidence" value="ECO:0007669"/>
    <property type="project" value="InterPro"/>
</dbReference>
<sequence>MRFCFYLICLLLLSFRIFGQQSTFSKDPTVALENFDFKAIDYASLDSTSHDFIKSIEYSLYHRFDEAEALLKKVALQTDSPLSKVARHYLLAELYFWREKYADYVQFSNQINEQPEMYDLAKSLAIHPIAQISFSVDSLSVPVTIKKHSYIIANLFLNGKPARLILDSGANFSTISQSLSEDLGLQPLTTINFLNSVGTTIKAPVGRLDSLSIGNVQFKGVPVIYTAKSKFFKRLHVDGLLGWDILSKLSYTTDFKAQTLMIRKPVLDTTAEKNLFGIGHPILVVRSPSGQPINMYFDSGSNSVDLMTHGVTKLVDYKTTKRPGMISGIGKTKIGWFRYVKNFTFKVNQKQLNYRRAYLSPLNDFILSIKRDGTLSNAPFKKGKLTIDYRNNHFDYKE</sequence>
<name>A0A7G5GQT3_9BACT</name>
<protein>
    <submittedName>
        <fullName evidence="2">Retropepsin-like domain-containing protein</fullName>
    </submittedName>
</protein>
<dbReference type="GO" id="GO:0006508">
    <property type="term" value="P:proteolysis"/>
    <property type="evidence" value="ECO:0007669"/>
    <property type="project" value="InterPro"/>
</dbReference>
<feature type="signal peptide" evidence="1">
    <location>
        <begin position="1"/>
        <end position="19"/>
    </location>
</feature>
<proteinExistence type="predicted"/>
<dbReference type="AlphaFoldDB" id="A0A7G5GQT3"/>
<feature type="chain" id="PRO_5028949527" evidence="1">
    <location>
        <begin position="20"/>
        <end position="398"/>
    </location>
</feature>
<dbReference type="CDD" id="cd05483">
    <property type="entry name" value="retropepsin_like_bacteria"/>
    <property type="match status" value="1"/>
</dbReference>
<dbReference type="Pfam" id="PF13650">
    <property type="entry name" value="Asp_protease_2"/>
    <property type="match status" value="1"/>
</dbReference>
<evidence type="ECO:0000313" key="3">
    <source>
        <dbReference type="Proteomes" id="UP000515369"/>
    </source>
</evidence>
<dbReference type="InterPro" id="IPR034122">
    <property type="entry name" value="Retropepsin-like_bacterial"/>
</dbReference>
<accession>A0A7G5GQT3</accession>
<evidence type="ECO:0000313" key="2">
    <source>
        <dbReference type="EMBL" id="QMW01225.1"/>
    </source>
</evidence>
<gene>
    <name evidence="2" type="ORF">H3H32_25090</name>
</gene>
<dbReference type="Proteomes" id="UP000515369">
    <property type="component" value="Chromosome"/>
</dbReference>
<dbReference type="PROSITE" id="PS00141">
    <property type="entry name" value="ASP_PROTEASE"/>
    <property type="match status" value="1"/>
</dbReference>
<dbReference type="InterPro" id="IPR001969">
    <property type="entry name" value="Aspartic_peptidase_AS"/>
</dbReference>
<dbReference type="InterPro" id="IPR021109">
    <property type="entry name" value="Peptidase_aspartic_dom_sf"/>
</dbReference>
<keyword evidence="1" id="KW-0732">Signal</keyword>
<dbReference type="KEGG" id="sfol:H3H32_25090"/>
<dbReference type="Gene3D" id="2.40.70.10">
    <property type="entry name" value="Acid Proteases"/>
    <property type="match status" value="1"/>
</dbReference>
<reference evidence="2 3" key="1">
    <citation type="submission" date="2020-07" db="EMBL/GenBank/DDBJ databases">
        <title>Spirosoma foliorum sp. nov., isolated from the leaves on the Nejang mountain Korea, Republic of.</title>
        <authorList>
            <person name="Ho H."/>
            <person name="Lee Y.-J."/>
            <person name="Nurcahyanto D.-A."/>
            <person name="Kim S.-G."/>
        </authorList>
    </citation>
    <scope>NUCLEOTIDE SEQUENCE [LARGE SCALE GENOMIC DNA]</scope>
    <source>
        <strain evidence="2 3">PL0136</strain>
    </source>
</reference>
<evidence type="ECO:0000256" key="1">
    <source>
        <dbReference type="SAM" id="SignalP"/>
    </source>
</evidence>
<dbReference type="RefSeq" id="WP_182458513.1">
    <property type="nucleotide sequence ID" value="NZ_CP059732.1"/>
</dbReference>
<organism evidence="2 3">
    <name type="scientific">Spirosoma foliorum</name>
    <dbReference type="NCBI Taxonomy" id="2710596"/>
    <lineage>
        <taxon>Bacteria</taxon>
        <taxon>Pseudomonadati</taxon>
        <taxon>Bacteroidota</taxon>
        <taxon>Cytophagia</taxon>
        <taxon>Cytophagales</taxon>
        <taxon>Cytophagaceae</taxon>
        <taxon>Spirosoma</taxon>
    </lineage>
</organism>
<keyword evidence="3" id="KW-1185">Reference proteome</keyword>
<dbReference type="SUPFAM" id="SSF50630">
    <property type="entry name" value="Acid proteases"/>
    <property type="match status" value="1"/>
</dbReference>
<dbReference type="EMBL" id="CP059732">
    <property type="protein sequence ID" value="QMW01225.1"/>
    <property type="molecule type" value="Genomic_DNA"/>
</dbReference>